<dbReference type="RefSeq" id="WP_077023179.1">
    <property type="nucleotide sequence ID" value="NZ_CP017641.1"/>
</dbReference>
<dbReference type="STRING" id="1891926.Fuma_01001"/>
<dbReference type="Gene3D" id="3.40.50.1970">
    <property type="match status" value="1"/>
</dbReference>
<feature type="domain" description="Alcohol dehydrogenase iron-type/glycerol dehydrogenase GldA" evidence="3">
    <location>
        <begin position="25"/>
        <end position="197"/>
    </location>
</feature>
<evidence type="ECO:0000313" key="5">
    <source>
        <dbReference type="EMBL" id="APZ91413.1"/>
    </source>
</evidence>
<dbReference type="GO" id="GO:0046872">
    <property type="term" value="F:metal ion binding"/>
    <property type="evidence" value="ECO:0007669"/>
    <property type="project" value="InterPro"/>
</dbReference>
<dbReference type="Pfam" id="PF25137">
    <property type="entry name" value="ADH_Fe_C"/>
    <property type="match status" value="1"/>
</dbReference>
<dbReference type="Proteomes" id="UP000187735">
    <property type="component" value="Chromosome"/>
</dbReference>
<sequence>MSSATETAVSAVQSGHPSFDYTPRTRVVFGAGAFAKLGDLASNFVDPDSGRNGVLLVTDPGLTAAGHSATAVASLEAAGLSVAVFDNVSPNPTTDDVDRCVAFAAERNVSLIVGLGGGSSMDCGKGANFLLTNGGRMQDYHGVGKATKTMLPMIAVPTTSGTGSEAQSFAVIADAATHMKMPCGDHKAACKVAILDPELTITMPRSVASATGIDAMTHAIESYVTSKRNPVSQMFSRQAWQLLSKSYSQVMNSPSDIEARGNMLLGAHLAGAAIENSMLGSAHATANPLSAHFNTVHGVAVGIMLPHIIRWNAPEVGALYHDLAIAAGWAGPADTPSDAAESLASGIQDLLRVSDMPTKLSDAIEQEISNDMLTTLATEASRQWTANFNPRPMTIDAFQQVYRNAM</sequence>
<dbReference type="GO" id="GO:0004022">
    <property type="term" value="F:alcohol dehydrogenase (NAD+) activity"/>
    <property type="evidence" value="ECO:0007669"/>
    <property type="project" value="UniProtKB-EC"/>
</dbReference>
<protein>
    <submittedName>
        <fullName evidence="5">Alcohol dehydrogenase 2</fullName>
        <ecNumber evidence="5">1.1.1.1</ecNumber>
    </submittedName>
</protein>
<comment type="similarity">
    <text evidence="1">Belongs to the iron-containing alcohol dehydrogenase family.</text>
</comment>
<dbReference type="PANTHER" id="PTHR11496">
    <property type="entry name" value="ALCOHOL DEHYDROGENASE"/>
    <property type="match status" value="1"/>
</dbReference>
<dbReference type="SUPFAM" id="SSF56796">
    <property type="entry name" value="Dehydroquinate synthase-like"/>
    <property type="match status" value="1"/>
</dbReference>
<dbReference type="Gene3D" id="1.20.1090.10">
    <property type="entry name" value="Dehydroquinate synthase-like - alpha domain"/>
    <property type="match status" value="1"/>
</dbReference>
<keyword evidence="6" id="KW-1185">Reference proteome</keyword>
<dbReference type="CDD" id="cd08551">
    <property type="entry name" value="Fe-ADH"/>
    <property type="match status" value="1"/>
</dbReference>
<gene>
    <name evidence="5" type="primary">adhB</name>
    <name evidence="5" type="ORF">Fuma_01001</name>
</gene>
<dbReference type="OrthoDB" id="9804734at2"/>
<dbReference type="PANTHER" id="PTHR11496:SF102">
    <property type="entry name" value="ALCOHOL DEHYDROGENASE 4"/>
    <property type="match status" value="1"/>
</dbReference>
<dbReference type="InterPro" id="IPR039697">
    <property type="entry name" value="Alcohol_dehydrogenase_Fe"/>
</dbReference>
<evidence type="ECO:0000259" key="4">
    <source>
        <dbReference type="Pfam" id="PF25137"/>
    </source>
</evidence>
<organism evidence="5 6">
    <name type="scientific">Fuerstiella marisgermanici</name>
    <dbReference type="NCBI Taxonomy" id="1891926"/>
    <lineage>
        <taxon>Bacteria</taxon>
        <taxon>Pseudomonadati</taxon>
        <taxon>Planctomycetota</taxon>
        <taxon>Planctomycetia</taxon>
        <taxon>Planctomycetales</taxon>
        <taxon>Planctomycetaceae</taxon>
        <taxon>Fuerstiella</taxon>
    </lineage>
</organism>
<dbReference type="Pfam" id="PF00465">
    <property type="entry name" value="Fe-ADH"/>
    <property type="match status" value="1"/>
</dbReference>
<evidence type="ECO:0000256" key="1">
    <source>
        <dbReference type="ARBA" id="ARBA00007358"/>
    </source>
</evidence>
<evidence type="ECO:0000259" key="3">
    <source>
        <dbReference type="Pfam" id="PF00465"/>
    </source>
</evidence>
<evidence type="ECO:0000313" key="6">
    <source>
        <dbReference type="Proteomes" id="UP000187735"/>
    </source>
</evidence>
<dbReference type="FunFam" id="3.40.50.1970:FF:000003">
    <property type="entry name" value="Alcohol dehydrogenase, iron-containing"/>
    <property type="match status" value="1"/>
</dbReference>
<dbReference type="AlphaFoldDB" id="A0A1P8WBL5"/>
<keyword evidence="2 5" id="KW-0560">Oxidoreductase</keyword>
<feature type="domain" description="Fe-containing alcohol dehydrogenase-like C-terminal" evidence="4">
    <location>
        <begin position="210"/>
        <end position="406"/>
    </location>
</feature>
<dbReference type="InterPro" id="IPR001670">
    <property type="entry name" value="ADH_Fe/GldA"/>
</dbReference>
<accession>A0A1P8WBL5</accession>
<dbReference type="InterPro" id="IPR056798">
    <property type="entry name" value="ADH_Fe_C"/>
</dbReference>
<name>A0A1P8WBL5_9PLAN</name>
<dbReference type="KEGG" id="fmr:Fuma_01001"/>
<evidence type="ECO:0000256" key="2">
    <source>
        <dbReference type="ARBA" id="ARBA00023002"/>
    </source>
</evidence>
<reference evidence="5 6" key="1">
    <citation type="journal article" date="2016" name="Front. Microbiol.">
        <title>Fuerstia marisgermanicae gen. nov., sp. nov., an Unusual Member of the Phylum Planctomycetes from the German Wadden Sea.</title>
        <authorList>
            <person name="Kohn T."/>
            <person name="Heuer A."/>
            <person name="Jogler M."/>
            <person name="Vollmers J."/>
            <person name="Boedeker C."/>
            <person name="Bunk B."/>
            <person name="Rast P."/>
            <person name="Borchert D."/>
            <person name="Glockner I."/>
            <person name="Freese H.M."/>
            <person name="Klenk H.P."/>
            <person name="Overmann J."/>
            <person name="Kaster A.K."/>
            <person name="Rohde M."/>
            <person name="Wiegand S."/>
            <person name="Jogler C."/>
        </authorList>
    </citation>
    <scope>NUCLEOTIDE SEQUENCE [LARGE SCALE GENOMIC DNA]</scope>
    <source>
        <strain evidence="5 6">NH11</strain>
    </source>
</reference>
<dbReference type="EC" id="1.1.1.1" evidence="5"/>
<dbReference type="EMBL" id="CP017641">
    <property type="protein sequence ID" value="APZ91413.1"/>
    <property type="molecule type" value="Genomic_DNA"/>
</dbReference>
<proteinExistence type="inferred from homology"/>